<feature type="transmembrane region" description="Helical" evidence="9">
    <location>
        <begin position="6"/>
        <end position="26"/>
    </location>
</feature>
<dbReference type="InterPro" id="IPR017452">
    <property type="entry name" value="GPCR_Rhodpsn_7TM"/>
</dbReference>
<dbReference type="PANTHER" id="PTHR24243">
    <property type="entry name" value="G-PROTEIN COUPLED RECEPTOR"/>
    <property type="match status" value="1"/>
</dbReference>
<proteinExistence type="inferred from homology"/>
<feature type="transmembrane region" description="Helical" evidence="9">
    <location>
        <begin position="38"/>
        <end position="58"/>
    </location>
</feature>
<dbReference type="PROSITE" id="PS50262">
    <property type="entry name" value="G_PROTEIN_RECEP_F1_2"/>
    <property type="match status" value="1"/>
</dbReference>
<protein>
    <recommendedName>
        <fullName evidence="10">G-protein coupled receptors family 1 profile domain-containing protein</fullName>
    </recommendedName>
</protein>
<dbReference type="GO" id="GO:0005886">
    <property type="term" value="C:plasma membrane"/>
    <property type="evidence" value="ECO:0007669"/>
    <property type="project" value="TreeGrafter"/>
</dbReference>
<feature type="domain" description="G-protein coupled receptors family 1 profile" evidence="10">
    <location>
        <begin position="16"/>
        <end position="75"/>
    </location>
</feature>
<evidence type="ECO:0000313" key="12">
    <source>
        <dbReference type="Proteomes" id="UP000288716"/>
    </source>
</evidence>
<evidence type="ECO:0000256" key="9">
    <source>
        <dbReference type="SAM" id="Phobius"/>
    </source>
</evidence>
<dbReference type="AlphaFoldDB" id="A0A443SE16"/>
<keyword evidence="4 9" id="KW-1133">Transmembrane helix</keyword>
<keyword evidence="6 9" id="KW-0472">Membrane</keyword>
<dbReference type="VEuPathDB" id="VectorBase:LDEU006276"/>
<evidence type="ECO:0000256" key="3">
    <source>
        <dbReference type="ARBA" id="ARBA00022692"/>
    </source>
</evidence>
<keyword evidence="8" id="KW-0807">Transducer</keyword>
<comment type="caution">
    <text evidence="11">The sequence shown here is derived from an EMBL/GenBank/DDBJ whole genome shotgun (WGS) entry which is preliminary data.</text>
</comment>
<dbReference type="Pfam" id="PF00001">
    <property type="entry name" value="7tm_1"/>
    <property type="match status" value="1"/>
</dbReference>
<dbReference type="GO" id="GO:0004930">
    <property type="term" value="F:G protein-coupled receptor activity"/>
    <property type="evidence" value="ECO:0007669"/>
    <property type="project" value="UniProtKB-KW"/>
</dbReference>
<dbReference type="OrthoDB" id="5975505at2759"/>
<gene>
    <name evidence="11" type="ORF">B4U80_04293</name>
</gene>
<sequence length="100" mass="11023">MKLVITAIVIVVSLIGNIAVIISVTLNRLMRTTINLYLLNLAIADILISTCCMFVYLINNLTEPLYILGSFVCKFNAFTQSKFVDCCCSVGNQNCVHLST</sequence>
<evidence type="ECO:0000313" key="11">
    <source>
        <dbReference type="EMBL" id="RWS25764.1"/>
    </source>
</evidence>
<evidence type="ECO:0000256" key="8">
    <source>
        <dbReference type="ARBA" id="ARBA00023224"/>
    </source>
</evidence>
<dbReference type="InterPro" id="IPR000276">
    <property type="entry name" value="GPCR_Rhodpsn"/>
</dbReference>
<dbReference type="Proteomes" id="UP000288716">
    <property type="component" value="Unassembled WGS sequence"/>
</dbReference>
<dbReference type="PANTHER" id="PTHR24243:SF208">
    <property type="entry name" value="PYROKININ-1 RECEPTOR"/>
    <property type="match status" value="1"/>
</dbReference>
<reference evidence="11 12" key="1">
    <citation type="journal article" date="2018" name="Gigascience">
        <title>Genomes of trombidid mites reveal novel predicted allergens and laterally-transferred genes associated with secondary metabolism.</title>
        <authorList>
            <person name="Dong X."/>
            <person name="Chaisiri K."/>
            <person name="Xia D."/>
            <person name="Armstrong S.D."/>
            <person name="Fang Y."/>
            <person name="Donnelly M.J."/>
            <person name="Kadowaki T."/>
            <person name="McGarry J.W."/>
            <person name="Darby A.C."/>
            <person name="Makepeace B.L."/>
        </authorList>
    </citation>
    <scope>NUCLEOTIDE SEQUENCE [LARGE SCALE GENOMIC DNA]</scope>
    <source>
        <strain evidence="11">UoL-UT</strain>
    </source>
</reference>
<evidence type="ECO:0000256" key="6">
    <source>
        <dbReference type="ARBA" id="ARBA00023136"/>
    </source>
</evidence>
<accession>A0A443SE16</accession>
<evidence type="ECO:0000256" key="4">
    <source>
        <dbReference type="ARBA" id="ARBA00022989"/>
    </source>
</evidence>
<comment type="subcellular location">
    <subcellularLocation>
        <location evidence="1">Membrane</location>
        <topology evidence="1">Multi-pass membrane protein</topology>
    </subcellularLocation>
</comment>
<dbReference type="STRING" id="299467.A0A443SE16"/>
<dbReference type="SUPFAM" id="SSF81321">
    <property type="entry name" value="Family A G protein-coupled receptor-like"/>
    <property type="match status" value="1"/>
</dbReference>
<evidence type="ECO:0000256" key="5">
    <source>
        <dbReference type="ARBA" id="ARBA00023040"/>
    </source>
</evidence>
<dbReference type="PRINTS" id="PR00237">
    <property type="entry name" value="GPCRRHODOPSN"/>
</dbReference>
<evidence type="ECO:0000259" key="10">
    <source>
        <dbReference type="PROSITE" id="PS50262"/>
    </source>
</evidence>
<evidence type="ECO:0000256" key="2">
    <source>
        <dbReference type="ARBA" id="ARBA00010663"/>
    </source>
</evidence>
<evidence type="ECO:0000256" key="7">
    <source>
        <dbReference type="ARBA" id="ARBA00023170"/>
    </source>
</evidence>
<name>A0A443SE16_9ACAR</name>
<comment type="similarity">
    <text evidence="2">Belongs to the G-protein coupled receptor 1 family.</text>
</comment>
<keyword evidence="7" id="KW-0675">Receptor</keyword>
<organism evidence="11 12">
    <name type="scientific">Leptotrombidium deliense</name>
    <dbReference type="NCBI Taxonomy" id="299467"/>
    <lineage>
        <taxon>Eukaryota</taxon>
        <taxon>Metazoa</taxon>
        <taxon>Ecdysozoa</taxon>
        <taxon>Arthropoda</taxon>
        <taxon>Chelicerata</taxon>
        <taxon>Arachnida</taxon>
        <taxon>Acari</taxon>
        <taxon>Acariformes</taxon>
        <taxon>Trombidiformes</taxon>
        <taxon>Prostigmata</taxon>
        <taxon>Anystina</taxon>
        <taxon>Parasitengona</taxon>
        <taxon>Trombiculoidea</taxon>
        <taxon>Trombiculidae</taxon>
        <taxon>Leptotrombidium</taxon>
    </lineage>
</organism>
<evidence type="ECO:0000256" key="1">
    <source>
        <dbReference type="ARBA" id="ARBA00004141"/>
    </source>
</evidence>
<keyword evidence="3 9" id="KW-0812">Transmembrane</keyword>
<keyword evidence="12" id="KW-1185">Reference proteome</keyword>
<dbReference type="EMBL" id="NCKV01003400">
    <property type="protein sequence ID" value="RWS25764.1"/>
    <property type="molecule type" value="Genomic_DNA"/>
</dbReference>
<keyword evidence="5" id="KW-0297">G-protein coupled receptor</keyword>
<dbReference type="Gene3D" id="1.20.1070.10">
    <property type="entry name" value="Rhodopsin 7-helix transmembrane proteins"/>
    <property type="match status" value="1"/>
</dbReference>